<evidence type="ECO:0000256" key="6">
    <source>
        <dbReference type="RuleBase" id="RU366034"/>
    </source>
</evidence>
<evidence type="ECO:0000313" key="8">
    <source>
        <dbReference type="EMBL" id="EIW77061.1"/>
    </source>
</evidence>
<keyword evidence="9" id="KW-1185">Reference proteome</keyword>
<dbReference type="OMA" id="WSFRSER"/>
<dbReference type="Pfam" id="PF19086">
    <property type="entry name" value="Terpene_syn_C_2"/>
    <property type="match status" value="1"/>
</dbReference>
<organism evidence="8 9">
    <name type="scientific">Coniophora puteana (strain RWD-64-598)</name>
    <name type="common">Brown rot fungus</name>
    <dbReference type="NCBI Taxonomy" id="741705"/>
    <lineage>
        <taxon>Eukaryota</taxon>
        <taxon>Fungi</taxon>
        <taxon>Dikarya</taxon>
        <taxon>Basidiomycota</taxon>
        <taxon>Agaricomycotina</taxon>
        <taxon>Agaricomycetes</taxon>
        <taxon>Agaricomycetidae</taxon>
        <taxon>Boletales</taxon>
        <taxon>Coniophorineae</taxon>
        <taxon>Coniophoraceae</taxon>
        <taxon>Coniophora</taxon>
    </lineage>
</organism>
<comment type="cofactor">
    <cofactor evidence="1 6">
        <name>Mg(2+)</name>
        <dbReference type="ChEBI" id="CHEBI:18420"/>
    </cofactor>
</comment>
<dbReference type="InterPro" id="IPR034686">
    <property type="entry name" value="Terpene_cyclase-like_2"/>
</dbReference>
<comment type="similarity">
    <text evidence="2 6">Belongs to the terpene synthase family.</text>
</comment>
<evidence type="ECO:0000256" key="5">
    <source>
        <dbReference type="ARBA" id="ARBA00023239"/>
    </source>
</evidence>
<dbReference type="PANTHER" id="PTHR35201">
    <property type="entry name" value="TERPENE SYNTHASE"/>
    <property type="match status" value="1"/>
</dbReference>
<evidence type="ECO:0000256" key="7">
    <source>
        <dbReference type="SAM" id="MobiDB-lite"/>
    </source>
</evidence>
<dbReference type="EC" id="4.2.3.-" evidence="6"/>
<dbReference type="EMBL" id="JH711584">
    <property type="protein sequence ID" value="EIW77061.1"/>
    <property type="molecule type" value="Genomic_DNA"/>
</dbReference>
<evidence type="ECO:0000256" key="4">
    <source>
        <dbReference type="ARBA" id="ARBA00022842"/>
    </source>
</evidence>
<evidence type="ECO:0000256" key="1">
    <source>
        <dbReference type="ARBA" id="ARBA00001946"/>
    </source>
</evidence>
<dbReference type="Proteomes" id="UP000053558">
    <property type="component" value="Unassembled WGS sequence"/>
</dbReference>
<gene>
    <name evidence="8" type="ORF">CONPUDRAFT_62719</name>
</gene>
<proteinExistence type="inferred from homology"/>
<reference evidence="9" key="1">
    <citation type="journal article" date="2012" name="Science">
        <title>The Paleozoic origin of enzymatic lignin decomposition reconstructed from 31 fungal genomes.</title>
        <authorList>
            <person name="Floudas D."/>
            <person name="Binder M."/>
            <person name="Riley R."/>
            <person name="Barry K."/>
            <person name="Blanchette R.A."/>
            <person name="Henrissat B."/>
            <person name="Martinez A.T."/>
            <person name="Otillar R."/>
            <person name="Spatafora J.W."/>
            <person name="Yadav J.S."/>
            <person name="Aerts A."/>
            <person name="Benoit I."/>
            <person name="Boyd A."/>
            <person name="Carlson A."/>
            <person name="Copeland A."/>
            <person name="Coutinho P.M."/>
            <person name="de Vries R.P."/>
            <person name="Ferreira P."/>
            <person name="Findley K."/>
            <person name="Foster B."/>
            <person name="Gaskell J."/>
            <person name="Glotzer D."/>
            <person name="Gorecki P."/>
            <person name="Heitman J."/>
            <person name="Hesse C."/>
            <person name="Hori C."/>
            <person name="Igarashi K."/>
            <person name="Jurgens J.A."/>
            <person name="Kallen N."/>
            <person name="Kersten P."/>
            <person name="Kohler A."/>
            <person name="Kuees U."/>
            <person name="Kumar T.K.A."/>
            <person name="Kuo A."/>
            <person name="LaButti K."/>
            <person name="Larrondo L.F."/>
            <person name="Lindquist E."/>
            <person name="Ling A."/>
            <person name="Lombard V."/>
            <person name="Lucas S."/>
            <person name="Lundell T."/>
            <person name="Martin R."/>
            <person name="McLaughlin D.J."/>
            <person name="Morgenstern I."/>
            <person name="Morin E."/>
            <person name="Murat C."/>
            <person name="Nagy L.G."/>
            <person name="Nolan M."/>
            <person name="Ohm R.A."/>
            <person name="Patyshakuliyeva A."/>
            <person name="Rokas A."/>
            <person name="Ruiz-Duenas F.J."/>
            <person name="Sabat G."/>
            <person name="Salamov A."/>
            <person name="Samejima M."/>
            <person name="Schmutz J."/>
            <person name="Slot J.C."/>
            <person name="St John F."/>
            <person name="Stenlid J."/>
            <person name="Sun H."/>
            <person name="Sun S."/>
            <person name="Syed K."/>
            <person name="Tsang A."/>
            <person name="Wiebenga A."/>
            <person name="Young D."/>
            <person name="Pisabarro A."/>
            <person name="Eastwood D.C."/>
            <person name="Martin F."/>
            <person name="Cullen D."/>
            <person name="Grigoriev I.V."/>
            <person name="Hibbett D.S."/>
        </authorList>
    </citation>
    <scope>NUCLEOTIDE SEQUENCE [LARGE SCALE GENOMIC DNA]</scope>
    <source>
        <strain evidence="9">RWD-64-598 SS2</strain>
    </source>
</reference>
<dbReference type="AlphaFoldDB" id="A0A5M3MEQ1"/>
<keyword evidence="5 6" id="KW-0456">Lyase</keyword>
<dbReference type="GO" id="GO:0010333">
    <property type="term" value="F:terpene synthase activity"/>
    <property type="evidence" value="ECO:0007669"/>
    <property type="project" value="InterPro"/>
</dbReference>
<dbReference type="GO" id="GO:0046872">
    <property type="term" value="F:metal ion binding"/>
    <property type="evidence" value="ECO:0007669"/>
    <property type="project" value="UniProtKB-KW"/>
</dbReference>
<accession>A0A5M3MEQ1</accession>
<dbReference type="GeneID" id="19208252"/>
<dbReference type="InterPro" id="IPR008949">
    <property type="entry name" value="Isoprenoid_synthase_dom_sf"/>
</dbReference>
<dbReference type="PANTHER" id="PTHR35201:SF4">
    <property type="entry name" value="BETA-PINACENE SYNTHASE-RELATED"/>
    <property type="match status" value="1"/>
</dbReference>
<dbReference type="RefSeq" id="XP_007772391.1">
    <property type="nucleotide sequence ID" value="XM_007774201.1"/>
</dbReference>
<evidence type="ECO:0000256" key="2">
    <source>
        <dbReference type="ARBA" id="ARBA00006333"/>
    </source>
</evidence>
<dbReference type="SUPFAM" id="SSF48576">
    <property type="entry name" value="Terpenoid synthases"/>
    <property type="match status" value="1"/>
</dbReference>
<dbReference type="SFLD" id="SFLDS00005">
    <property type="entry name" value="Isoprenoid_Synthase_Type_I"/>
    <property type="match status" value="1"/>
</dbReference>
<dbReference type="OrthoDB" id="2861623at2759"/>
<dbReference type="Gene3D" id="1.10.600.10">
    <property type="entry name" value="Farnesyl Diphosphate Synthase"/>
    <property type="match status" value="1"/>
</dbReference>
<keyword evidence="4 6" id="KW-0460">Magnesium</keyword>
<evidence type="ECO:0000256" key="3">
    <source>
        <dbReference type="ARBA" id="ARBA00022723"/>
    </source>
</evidence>
<dbReference type="GO" id="GO:0008299">
    <property type="term" value="P:isoprenoid biosynthetic process"/>
    <property type="evidence" value="ECO:0007669"/>
    <property type="project" value="UniProtKB-ARBA"/>
</dbReference>
<dbReference type="SFLD" id="SFLDG01020">
    <property type="entry name" value="Terpene_Cyclase_Like_2"/>
    <property type="match status" value="1"/>
</dbReference>
<evidence type="ECO:0000313" key="9">
    <source>
        <dbReference type="Proteomes" id="UP000053558"/>
    </source>
</evidence>
<sequence length="363" mass="41144">MATAYQSTSPQSTQTKPTSPITKFFSRFQPRSFLLPDFSSHSATYPLRLNKHSNPVAASSEEWLVRLAQFRAPRNARKHKKFMGLKAGYLTALCYPDCPRKQLRVVSDYMNFLFTLDDWSDEFAENGVRGLADCVMDTLRDPSTKTEKAAGRLARSFWLRMISTAKPLVQQRFIDSFADFFTAVEQQSRDRKRGIIPDLESYITLRRDTSGCRPVFVLIEYAAGIELPDEVFNHPVIQEMTVATNDLVTWSNDIFSYNKEQATGDTHNMVAILMAQHGLALQDSIDFVGQLCDATIARFETGRATLPTWGPQIDADVQKYVQGLQDWIIGSLHWSFETERYFGKNGRAVRRSGAVRLAGPKRS</sequence>
<keyword evidence="3 6" id="KW-0479">Metal-binding</keyword>
<dbReference type="KEGG" id="cput:CONPUDRAFT_62719"/>
<protein>
    <recommendedName>
        <fullName evidence="6">Terpene synthase</fullName>
        <ecNumber evidence="6">4.2.3.-</ecNumber>
    </recommendedName>
</protein>
<name>A0A5M3MEQ1_CONPW</name>
<comment type="caution">
    <text evidence="8">The sequence shown here is derived from an EMBL/GenBank/DDBJ whole genome shotgun (WGS) entry which is preliminary data.</text>
</comment>
<feature type="region of interest" description="Disordered" evidence="7">
    <location>
        <begin position="1"/>
        <end position="20"/>
    </location>
</feature>